<name>A0ABU5SZ96_9CYAN</name>
<organism evidence="6 7">
    <name type="scientific">Cyanobium gracile UHCC 0281</name>
    <dbReference type="NCBI Taxonomy" id="3110309"/>
    <lineage>
        <taxon>Bacteria</taxon>
        <taxon>Bacillati</taxon>
        <taxon>Cyanobacteriota</taxon>
        <taxon>Cyanophyceae</taxon>
        <taxon>Synechococcales</taxon>
        <taxon>Prochlorococcaceae</taxon>
        <taxon>Cyanobium</taxon>
    </lineage>
</organism>
<keyword evidence="7" id="KW-1185">Reference proteome</keyword>
<keyword evidence="3" id="KW-0808">Transferase</keyword>
<reference evidence="6 7" key="1">
    <citation type="submission" date="2023-12" db="EMBL/GenBank/DDBJ databases">
        <title>Baltic Sea Cyanobacteria.</title>
        <authorList>
            <person name="Delbaje E."/>
            <person name="Fewer D.P."/>
            <person name="Shishido T.K."/>
        </authorList>
    </citation>
    <scope>NUCLEOTIDE SEQUENCE [LARGE SCALE GENOMIC DNA]</scope>
    <source>
        <strain evidence="6 7">UHCC 0281</strain>
    </source>
</reference>
<protein>
    <recommendedName>
        <fullName evidence="1">site-specific DNA-methyltransferase (adenine-specific)</fullName>
        <ecNumber evidence="1">2.1.1.72</ecNumber>
    </recommendedName>
</protein>
<comment type="catalytic activity">
    <reaction evidence="4">
        <text>a 2'-deoxyadenosine in DNA + S-adenosyl-L-methionine = an N(6)-methyl-2'-deoxyadenosine in DNA + S-adenosyl-L-homocysteine + H(+)</text>
        <dbReference type="Rhea" id="RHEA:15197"/>
        <dbReference type="Rhea" id="RHEA-COMP:12418"/>
        <dbReference type="Rhea" id="RHEA-COMP:12419"/>
        <dbReference type="ChEBI" id="CHEBI:15378"/>
        <dbReference type="ChEBI" id="CHEBI:57856"/>
        <dbReference type="ChEBI" id="CHEBI:59789"/>
        <dbReference type="ChEBI" id="CHEBI:90615"/>
        <dbReference type="ChEBI" id="CHEBI:90616"/>
        <dbReference type="EC" id="2.1.1.72"/>
    </reaction>
</comment>
<dbReference type="InterPro" id="IPR050953">
    <property type="entry name" value="N4_N6_ade-DNA_methylase"/>
</dbReference>
<feature type="region of interest" description="Disordered" evidence="5">
    <location>
        <begin position="1"/>
        <end position="37"/>
    </location>
</feature>
<proteinExistence type="predicted"/>
<dbReference type="SUPFAM" id="SSF53335">
    <property type="entry name" value="S-adenosyl-L-methionine-dependent methyltransferases"/>
    <property type="match status" value="1"/>
</dbReference>
<evidence type="ECO:0000256" key="4">
    <source>
        <dbReference type="ARBA" id="ARBA00047942"/>
    </source>
</evidence>
<dbReference type="EMBL" id="JAYGHY010000046">
    <property type="protein sequence ID" value="MEA5443352.1"/>
    <property type="molecule type" value="Genomic_DNA"/>
</dbReference>
<dbReference type="Gene3D" id="3.40.50.150">
    <property type="entry name" value="Vaccinia Virus protein VP39"/>
    <property type="match status" value="1"/>
</dbReference>
<dbReference type="RefSeq" id="WP_323357351.1">
    <property type="nucleotide sequence ID" value="NZ_JAYGHY010000046.1"/>
</dbReference>
<evidence type="ECO:0000256" key="1">
    <source>
        <dbReference type="ARBA" id="ARBA00011900"/>
    </source>
</evidence>
<accession>A0ABU5SZ96</accession>
<dbReference type="PANTHER" id="PTHR33841">
    <property type="entry name" value="DNA METHYLTRANSFERASE YEEA-RELATED"/>
    <property type="match status" value="1"/>
</dbReference>
<comment type="caution">
    <text evidence="6">The sequence shown here is derived from an EMBL/GenBank/DDBJ whole genome shotgun (WGS) entry which is preliminary data.</text>
</comment>
<dbReference type="EC" id="2.1.1.72" evidence="1"/>
<evidence type="ECO:0000256" key="3">
    <source>
        <dbReference type="ARBA" id="ARBA00022679"/>
    </source>
</evidence>
<dbReference type="InterPro" id="IPR029063">
    <property type="entry name" value="SAM-dependent_MTases_sf"/>
</dbReference>
<evidence type="ECO:0000256" key="2">
    <source>
        <dbReference type="ARBA" id="ARBA00022603"/>
    </source>
</evidence>
<dbReference type="Proteomes" id="UP001302329">
    <property type="component" value="Unassembled WGS sequence"/>
</dbReference>
<dbReference type="PANTHER" id="PTHR33841:SF1">
    <property type="entry name" value="DNA METHYLTRANSFERASE A"/>
    <property type="match status" value="1"/>
</dbReference>
<sequence length="266" mass="29416">MAAPGWWSAPWEADDDNDPDAGWASVPDADGEAWPESAGAASLDDDAILKPLEAQFGQVRSRVRVRDLAEVFTHQREVDAMLDQIPDAFDGLDVKFLEPSCGSGNFLTEILRRKLRLVTKAACVSKEHYEHRLLRALASIYGVDISPENIAEARGRMAHVVLEHYQTDANTVEPTVGFLNAAALILGDNVVVGDTLNAADQVELCDWRPAPSGFFQRVWSRSLVPIEERDLFWAERVQDAEPVHYSALVAGIALVKPKRRTTRSSQ</sequence>
<gene>
    <name evidence="6" type="ORF">VB739_12375</name>
</gene>
<evidence type="ECO:0000256" key="5">
    <source>
        <dbReference type="SAM" id="MobiDB-lite"/>
    </source>
</evidence>
<keyword evidence="2" id="KW-0489">Methyltransferase</keyword>
<evidence type="ECO:0000313" key="6">
    <source>
        <dbReference type="EMBL" id="MEA5443352.1"/>
    </source>
</evidence>
<evidence type="ECO:0000313" key="7">
    <source>
        <dbReference type="Proteomes" id="UP001302329"/>
    </source>
</evidence>